<dbReference type="FunFam" id="2.30.30.40:FF:000159">
    <property type="entry name" value="MAGUK p55 subfamily member 7"/>
    <property type="match status" value="1"/>
</dbReference>
<evidence type="ECO:0000259" key="15">
    <source>
        <dbReference type="PROSITE" id="PS51022"/>
    </source>
</evidence>
<dbReference type="GO" id="GO:0016020">
    <property type="term" value="C:membrane"/>
    <property type="evidence" value="ECO:0007669"/>
    <property type="project" value="UniProtKB-SubCell"/>
</dbReference>
<evidence type="ECO:0000259" key="14">
    <source>
        <dbReference type="PROSITE" id="PS50106"/>
    </source>
</evidence>
<dbReference type="GeneTree" id="ENSGT00940000156232"/>
<dbReference type="PROSITE" id="PS50052">
    <property type="entry name" value="GUANYLATE_KINASE_2"/>
    <property type="match status" value="1"/>
</dbReference>
<reference evidence="16" key="1">
    <citation type="submission" date="2025-08" db="UniProtKB">
        <authorList>
            <consortium name="Ensembl"/>
        </authorList>
    </citation>
    <scope>IDENTIFICATION</scope>
</reference>
<dbReference type="SUPFAM" id="SSF50044">
    <property type="entry name" value="SH3-domain"/>
    <property type="match status" value="1"/>
</dbReference>
<dbReference type="InterPro" id="IPR027417">
    <property type="entry name" value="P-loop_NTPase"/>
</dbReference>
<evidence type="ECO:0000256" key="10">
    <source>
        <dbReference type="ARBA" id="ARBA00023136"/>
    </source>
</evidence>
<comment type="subcellular location">
    <subcellularLocation>
        <location evidence="3">Cell junction</location>
        <location evidence="3">Adherens junction</location>
    </subcellularLocation>
    <subcellularLocation>
        <location evidence="2">Cell junction</location>
        <location evidence="2">Tight junction</location>
    </subcellularLocation>
    <subcellularLocation>
        <location evidence="1">Membrane</location>
        <topology evidence="1">Peripheral membrane protein</topology>
    </subcellularLocation>
</comment>
<dbReference type="SUPFAM" id="SSF52540">
    <property type="entry name" value="P-loop containing nucleoside triphosphate hydrolases"/>
    <property type="match status" value="1"/>
</dbReference>
<dbReference type="PROSITE" id="PS50106">
    <property type="entry name" value="PDZ"/>
    <property type="match status" value="1"/>
</dbReference>
<dbReference type="SMART" id="SM00569">
    <property type="entry name" value="L27"/>
    <property type="match status" value="2"/>
</dbReference>
<dbReference type="PROSITE" id="PS51022">
    <property type="entry name" value="L27"/>
    <property type="match status" value="2"/>
</dbReference>
<dbReference type="Pfam" id="PF07653">
    <property type="entry name" value="SH3_2"/>
    <property type="match status" value="1"/>
</dbReference>
<dbReference type="InterPro" id="IPR036034">
    <property type="entry name" value="PDZ_sf"/>
</dbReference>
<dbReference type="AlphaFoldDB" id="A0A8C6BAN9"/>
<dbReference type="FunFam" id="2.30.42.10:FF:000046">
    <property type="entry name" value="MAGUK p55 subfamily member 7"/>
    <property type="match status" value="1"/>
</dbReference>
<organism evidence="16 17">
    <name type="scientific">Monodon monoceros</name>
    <name type="common">Narwhal</name>
    <name type="synonym">Ceratodon monodon</name>
    <dbReference type="NCBI Taxonomy" id="40151"/>
    <lineage>
        <taxon>Eukaryota</taxon>
        <taxon>Metazoa</taxon>
        <taxon>Chordata</taxon>
        <taxon>Craniata</taxon>
        <taxon>Vertebrata</taxon>
        <taxon>Euteleostomi</taxon>
        <taxon>Mammalia</taxon>
        <taxon>Eutheria</taxon>
        <taxon>Laurasiatheria</taxon>
        <taxon>Artiodactyla</taxon>
        <taxon>Whippomorpha</taxon>
        <taxon>Cetacea</taxon>
        <taxon>Odontoceti</taxon>
        <taxon>Monodontidae</taxon>
        <taxon>Monodon</taxon>
    </lineage>
</organism>
<dbReference type="InterPro" id="IPR036028">
    <property type="entry name" value="SH3-like_dom_sf"/>
</dbReference>
<dbReference type="Gene3D" id="2.30.30.40">
    <property type="entry name" value="SH3 Domains"/>
    <property type="match status" value="1"/>
</dbReference>
<evidence type="ECO:0000256" key="8">
    <source>
        <dbReference type="ARBA" id="ARBA00022737"/>
    </source>
</evidence>
<dbReference type="PROSITE" id="PS00856">
    <property type="entry name" value="GUANYLATE_KINASE_1"/>
    <property type="match status" value="1"/>
</dbReference>
<dbReference type="Pfam" id="PF00595">
    <property type="entry name" value="PDZ"/>
    <property type="match status" value="1"/>
</dbReference>
<dbReference type="Gene3D" id="3.40.50.300">
    <property type="entry name" value="P-loop containing nucleotide triphosphate hydrolases"/>
    <property type="match status" value="1"/>
</dbReference>
<evidence type="ECO:0000256" key="11">
    <source>
        <dbReference type="PROSITE-ProRule" id="PRU00192"/>
    </source>
</evidence>
<evidence type="ECO:0000256" key="3">
    <source>
        <dbReference type="ARBA" id="ARBA00004536"/>
    </source>
</evidence>
<feature type="domain" description="PDZ" evidence="14">
    <location>
        <begin position="139"/>
        <end position="220"/>
    </location>
</feature>
<dbReference type="SUPFAM" id="SSF50156">
    <property type="entry name" value="PDZ domain-like"/>
    <property type="match status" value="1"/>
</dbReference>
<dbReference type="PANTHER" id="PTHR23122">
    <property type="entry name" value="MEMBRANE-ASSOCIATED GUANYLATE KINASE MAGUK"/>
    <property type="match status" value="1"/>
</dbReference>
<keyword evidence="10" id="KW-0472">Membrane</keyword>
<feature type="domain" description="Guanylate kinase-like" evidence="13">
    <location>
        <begin position="376"/>
        <end position="533"/>
    </location>
</feature>
<dbReference type="SUPFAM" id="SSF101288">
    <property type="entry name" value="L27 domain"/>
    <property type="match status" value="1"/>
</dbReference>
<keyword evidence="6" id="KW-0796">Tight junction</keyword>
<dbReference type="SMART" id="SM00228">
    <property type="entry name" value="PDZ"/>
    <property type="match status" value="1"/>
</dbReference>
<dbReference type="InterPro" id="IPR050716">
    <property type="entry name" value="MAGUK"/>
</dbReference>
<dbReference type="InterPro" id="IPR008144">
    <property type="entry name" value="Guanylate_kin-like_dom"/>
</dbReference>
<evidence type="ECO:0000256" key="6">
    <source>
        <dbReference type="ARBA" id="ARBA00022427"/>
    </source>
</evidence>
<evidence type="ECO:0000313" key="16">
    <source>
        <dbReference type="Ensembl" id="ENSMMNP00015013127.1"/>
    </source>
</evidence>
<evidence type="ECO:0000256" key="9">
    <source>
        <dbReference type="ARBA" id="ARBA00022949"/>
    </source>
</evidence>
<feature type="domain" description="L27" evidence="15">
    <location>
        <begin position="69"/>
        <end position="122"/>
    </location>
</feature>
<evidence type="ECO:0000259" key="13">
    <source>
        <dbReference type="PROSITE" id="PS50052"/>
    </source>
</evidence>
<dbReference type="CDD" id="cd12033">
    <property type="entry name" value="SH3_MPP7"/>
    <property type="match status" value="1"/>
</dbReference>
<dbReference type="Pfam" id="PF02828">
    <property type="entry name" value="L27"/>
    <property type="match status" value="2"/>
</dbReference>
<sequence length="549" mass="62450">MPALSAGSGSDTGLYELLAALPAQLRPHVDSQEDLTFLWDVFGEKSLHSLVKIHEKLHYYEKQNPTPILQGAAALAGDLAEELQSKPLNSEIRELLKLLSKPNVKALLSVHDTVALKNYDPVLPPMPDDIDEEEDSVKIIRLVKNREPLGATIKKDEPTGAVVVARIMRGGAADRSGLIHVGDELREVNGIPVEDKSPEEIIQILAQSQGAITFKIIPSIKEDTPSKEGKMFIKALFDYDPNEDKAIPCKEAGLSFKKGDILQIMSQDDATWWQAKHEGDANPRAGLIPSKHFQERRLALRRPEILVQPLQVSNRKSSGFRRSFRLSRKDKKTNKSMYECKKSDQYDTADVPTYEEVTPYRRQMNENYRLVVLVDTTRPRRSQESDGVEYVFISKHLFETDVQNNKFIEYGEYKNNYYGTSIDSVRSVLAKNKVCLLDVQPHTVKHLRTLEFKPYVIFIKPPSIERLRETRKNAKIISSRDEQGAAKPFTEEDFKEMIKSAQIMESQYGHLFDKTIVNDDLTMAFSELKTTFDKLETDTHWVPVSWLHS</sequence>
<evidence type="ECO:0000256" key="2">
    <source>
        <dbReference type="ARBA" id="ARBA00004435"/>
    </source>
</evidence>
<dbReference type="InterPro" id="IPR020590">
    <property type="entry name" value="Guanylate_kinase_CS"/>
</dbReference>
<reference evidence="16" key="2">
    <citation type="submission" date="2025-09" db="UniProtKB">
        <authorList>
            <consortium name="Ensembl"/>
        </authorList>
    </citation>
    <scope>IDENTIFICATION</scope>
</reference>
<name>A0A8C6BAN9_MONMO</name>
<dbReference type="InterPro" id="IPR008145">
    <property type="entry name" value="GK/Ca_channel_bsu"/>
</dbReference>
<gene>
    <name evidence="16" type="primary">MPP7</name>
</gene>
<dbReference type="InterPro" id="IPR004172">
    <property type="entry name" value="L27_dom"/>
</dbReference>
<dbReference type="FunFam" id="3.30.63.10:FF:000002">
    <property type="entry name" value="Guanylate kinase 1"/>
    <property type="match status" value="1"/>
</dbReference>
<feature type="domain" description="L27" evidence="15">
    <location>
        <begin position="10"/>
        <end position="65"/>
    </location>
</feature>
<evidence type="ECO:0000256" key="7">
    <source>
        <dbReference type="ARBA" id="ARBA00022443"/>
    </source>
</evidence>
<keyword evidence="8" id="KW-0677">Repeat</keyword>
<dbReference type="PRINTS" id="PR00452">
    <property type="entry name" value="SH3DOMAIN"/>
</dbReference>
<protein>
    <recommendedName>
        <fullName evidence="5">MAGUK p55 subfamily member 7</fullName>
    </recommendedName>
</protein>
<dbReference type="GeneID" id="114904686"/>
<comment type="similarity">
    <text evidence="4">Belongs to the MAGUK family.</text>
</comment>
<evidence type="ECO:0000256" key="4">
    <source>
        <dbReference type="ARBA" id="ARBA00007014"/>
    </source>
</evidence>
<dbReference type="Proteomes" id="UP000694561">
    <property type="component" value="Unplaced"/>
</dbReference>
<dbReference type="RefSeq" id="XP_029094721.1">
    <property type="nucleotide sequence ID" value="XM_029238888.1"/>
</dbReference>
<dbReference type="GO" id="GO:0005923">
    <property type="term" value="C:bicellular tight junction"/>
    <property type="evidence" value="ECO:0007669"/>
    <property type="project" value="UniProtKB-SubCell"/>
</dbReference>
<dbReference type="Ensembl" id="ENSMMNT00015014397.1">
    <property type="protein sequence ID" value="ENSMMNP00015013127.1"/>
    <property type="gene ID" value="ENSMMNG00015009699.1"/>
</dbReference>
<dbReference type="InterPro" id="IPR001478">
    <property type="entry name" value="PDZ"/>
</dbReference>
<evidence type="ECO:0000259" key="12">
    <source>
        <dbReference type="PROSITE" id="PS50002"/>
    </source>
</evidence>
<evidence type="ECO:0000256" key="5">
    <source>
        <dbReference type="ARBA" id="ARBA00017019"/>
    </source>
</evidence>
<keyword evidence="17" id="KW-1185">Reference proteome</keyword>
<dbReference type="CTD" id="143098"/>
<proteinExistence type="inferred from homology"/>
<evidence type="ECO:0000256" key="1">
    <source>
        <dbReference type="ARBA" id="ARBA00004170"/>
    </source>
</evidence>
<keyword evidence="9" id="KW-0965">Cell junction</keyword>
<dbReference type="InterPro" id="IPR014775">
    <property type="entry name" value="L27_C"/>
</dbReference>
<dbReference type="CDD" id="cd06799">
    <property type="entry name" value="PDZ_MPP3-MPP4-MPP7-like"/>
    <property type="match status" value="1"/>
</dbReference>
<dbReference type="InterPro" id="IPR035599">
    <property type="entry name" value="MPP7_SH3"/>
</dbReference>
<dbReference type="SMART" id="SM00326">
    <property type="entry name" value="SH3"/>
    <property type="match status" value="1"/>
</dbReference>
<dbReference type="PROSITE" id="PS50002">
    <property type="entry name" value="SH3"/>
    <property type="match status" value="1"/>
</dbReference>
<dbReference type="InterPro" id="IPR036892">
    <property type="entry name" value="L27_dom_sf"/>
</dbReference>
<evidence type="ECO:0000313" key="17">
    <source>
        <dbReference type="Proteomes" id="UP000694561"/>
    </source>
</evidence>
<feature type="domain" description="SH3" evidence="12">
    <location>
        <begin position="228"/>
        <end position="298"/>
    </location>
</feature>
<dbReference type="InterPro" id="IPR001452">
    <property type="entry name" value="SH3_domain"/>
</dbReference>
<dbReference type="GO" id="GO:0005912">
    <property type="term" value="C:adherens junction"/>
    <property type="evidence" value="ECO:0007669"/>
    <property type="project" value="UniProtKB-SubCell"/>
</dbReference>
<accession>A0A8C6BAN9</accession>
<dbReference type="Gene3D" id="1.10.287.650">
    <property type="entry name" value="L27 domain"/>
    <property type="match status" value="1"/>
</dbReference>
<dbReference type="Gene3D" id="2.30.42.10">
    <property type="match status" value="1"/>
</dbReference>
<keyword evidence="7 11" id="KW-0728">SH3 domain</keyword>
<dbReference type="SMART" id="SM00072">
    <property type="entry name" value="GuKc"/>
    <property type="match status" value="1"/>
</dbReference>
<dbReference type="Pfam" id="PF00625">
    <property type="entry name" value="Guanylate_kin"/>
    <property type="match status" value="1"/>
</dbReference>